<dbReference type="Gene3D" id="3.40.50.12780">
    <property type="entry name" value="N-terminal domain of ligase-like"/>
    <property type="match status" value="1"/>
</dbReference>
<accession>A0A0C9Y239</accession>
<dbReference type="OrthoDB" id="6509636at2759"/>
<proteinExistence type="predicted"/>
<dbReference type="Pfam" id="PF00501">
    <property type="entry name" value="AMP-binding"/>
    <property type="match status" value="1"/>
</dbReference>
<evidence type="ECO:0000259" key="1">
    <source>
        <dbReference type="Pfam" id="PF00501"/>
    </source>
</evidence>
<dbReference type="Pfam" id="PF13193">
    <property type="entry name" value="AMP-binding_C"/>
    <property type="match status" value="1"/>
</dbReference>
<organism evidence="3 4">
    <name type="scientific">Laccaria amethystina LaAM-08-1</name>
    <dbReference type="NCBI Taxonomy" id="1095629"/>
    <lineage>
        <taxon>Eukaryota</taxon>
        <taxon>Fungi</taxon>
        <taxon>Dikarya</taxon>
        <taxon>Basidiomycota</taxon>
        <taxon>Agaricomycotina</taxon>
        <taxon>Agaricomycetes</taxon>
        <taxon>Agaricomycetidae</taxon>
        <taxon>Agaricales</taxon>
        <taxon>Agaricineae</taxon>
        <taxon>Hydnangiaceae</taxon>
        <taxon>Laccaria</taxon>
    </lineage>
</organism>
<reference evidence="3 4" key="1">
    <citation type="submission" date="2014-04" db="EMBL/GenBank/DDBJ databases">
        <authorList>
            <consortium name="DOE Joint Genome Institute"/>
            <person name="Kuo A."/>
            <person name="Kohler A."/>
            <person name="Nagy L.G."/>
            <person name="Floudas D."/>
            <person name="Copeland A."/>
            <person name="Barry K.W."/>
            <person name="Cichocki N."/>
            <person name="Veneault-Fourrey C."/>
            <person name="LaButti K."/>
            <person name="Lindquist E.A."/>
            <person name="Lipzen A."/>
            <person name="Lundell T."/>
            <person name="Morin E."/>
            <person name="Murat C."/>
            <person name="Sun H."/>
            <person name="Tunlid A."/>
            <person name="Henrissat B."/>
            <person name="Grigoriev I.V."/>
            <person name="Hibbett D.S."/>
            <person name="Martin F."/>
            <person name="Nordberg H.P."/>
            <person name="Cantor M.N."/>
            <person name="Hua S.X."/>
        </authorList>
    </citation>
    <scope>NUCLEOTIDE SEQUENCE [LARGE SCALE GENOMIC DNA]</scope>
    <source>
        <strain evidence="3 4">LaAM-08-1</strain>
    </source>
</reference>
<evidence type="ECO:0000259" key="2">
    <source>
        <dbReference type="Pfam" id="PF13193"/>
    </source>
</evidence>
<dbReference type="PANTHER" id="PTHR24096:SF422">
    <property type="entry name" value="BCDNA.GH02901"/>
    <property type="match status" value="1"/>
</dbReference>
<name>A0A0C9Y239_9AGAR</name>
<dbReference type="SUPFAM" id="SSF56801">
    <property type="entry name" value="Acetyl-CoA synthetase-like"/>
    <property type="match status" value="1"/>
</dbReference>
<protein>
    <recommendedName>
        <fullName evidence="5">4-coumarate--CoA ligase</fullName>
    </recommendedName>
</protein>
<feature type="domain" description="AMP-dependent synthetase/ligase" evidence="1">
    <location>
        <begin position="39"/>
        <end position="417"/>
    </location>
</feature>
<evidence type="ECO:0000313" key="3">
    <source>
        <dbReference type="EMBL" id="KIK04117.1"/>
    </source>
</evidence>
<gene>
    <name evidence="3" type="ORF">K443DRAFT_93794</name>
</gene>
<dbReference type="InterPro" id="IPR045851">
    <property type="entry name" value="AMP-bd_C_sf"/>
</dbReference>
<reference evidence="4" key="2">
    <citation type="submission" date="2015-01" db="EMBL/GenBank/DDBJ databases">
        <title>Evolutionary Origins and Diversification of the Mycorrhizal Mutualists.</title>
        <authorList>
            <consortium name="DOE Joint Genome Institute"/>
            <consortium name="Mycorrhizal Genomics Consortium"/>
            <person name="Kohler A."/>
            <person name="Kuo A."/>
            <person name="Nagy L.G."/>
            <person name="Floudas D."/>
            <person name="Copeland A."/>
            <person name="Barry K.W."/>
            <person name="Cichocki N."/>
            <person name="Veneault-Fourrey C."/>
            <person name="LaButti K."/>
            <person name="Lindquist E.A."/>
            <person name="Lipzen A."/>
            <person name="Lundell T."/>
            <person name="Morin E."/>
            <person name="Murat C."/>
            <person name="Riley R."/>
            <person name="Ohm R."/>
            <person name="Sun H."/>
            <person name="Tunlid A."/>
            <person name="Henrissat B."/>
            <person name="Grigoriev I.V."/>
            <person name="Hibbett D.S."/>
            <person name="Martin F."/>
        </authorList>
    </citation>
    <scope>NUCLEOTIDE SEQUENCE [LARGE SCALE GENOMIC DNA]</scope>
    <source>
        <strain evidence="4">LaAM-08-1</strain>
    </source>
</reference>
<dbReference type="HOGENOM" id="CLU_000022_59_2_1"/>
<dbReference type="STRING" id="1095629.A0A0C9Y239"/>
<dbReference type="Gene3D" id="3.30.300.30">
    <property type="match status" value="1"/>
</dbReference>
<dbReference type="PROSITE" id="PS00455">
    <property type="entry name" value="AMP_BINDING"/>
    <property type="match status" value="1"/>
</dbReference>
<dbReference type="Proteomes" id="UP000054477">
    <property type="component" value="Unassembled WGS sequence"/>
</dbReference>
<dbReference type="InterPro" id="IPR042099">
    <property type="entry name" value="ANL_N_sf"/>
</dbReference>
<dbReference type="InterPro" id="IPR000873">
    <property type="entry name" value="AMP-dep_synth/lig_dom"/>
</dbReference>
<dbReference type="EMBL" id="KN838573">
    <property type="protein sequence ID" value="KIK04117.1"/>
    <property type="molecule type" value="Genomic_DNA"/>
</dbReference>
<evidence type="ECO:0008006" key="5">
    <source>
        <dbReference type="Google" id="ProtNLM"/>
    </source>
</evidence>
<feature type="domain" description="AMP-binding enzyme C-terminal" evidence="2">
    <location>
        <begin position="458"/>
        <end position="545"/>
    </location>
</feature>
<dbReference type="GO" id="GO:0016405">
    <property type="term" value="F:CoA-ligase activity"/>
    <property type="evidence" value="ECO:0007669"/>
    <property type="project" value="TreeGrafter"/>
</dbReference>
<evidence type="ECO:0000313" key="4">
    <source>
        <dbReference type="Proteomes" id="UP000054477"/>
    </source>
</evidence>
<dbReference type="InterPro" id="IPR025110">
    <property type="entry name" value="AMP-bd_C"/>
</dbReference>
<dbReference type="AlphaFoldDB" id="A0A0C9Y239"/>
<keyword evidence="4" id="KW-1185">Reference proteome</keyword>
<sequence>MEISSISGPLPPIPDSLTIPQFIFDCEHVTRPVRRAGTPWLIDDTTGRAIGRDELRKRTLGLANALHLKYGISHITKISNSLTDYPVAMWATHMLGGVISGANPDFLANELLYQVRATRASMIIAHPESLRIALEVAETAGLPQDCVVLFNVESSMSTYSKSERDTIDDLVEYGLNMKTSFSEKRLDPGEAKTRLAFLSFSSGTTGQPKAVAIPHYALIANVIQMAAHNKINQNYCAWEDQRYRPGDIAIGGRYPLPYIYGLVVNLHFILHCAMTLVVVPKFNFTGMLDSIIRHRITHLFLVPPQVVLLCKHEAVKRYDLRQYIRLIMCGAAPLSHELNQQLFSMFPDAHIGQGYGMTETCTVTTMWPITSKRGKSGSSGVLIPGTVARVVKPDGSFAGYDESGELVVKSPSVALGYANNEQATRETFIDGWVKTGDEVRIDKAGEVRVKGLQVAPAELEGCLLDHPDISNACVVGIPDDYCGELPLAFVVLNKEVSGRLERDPGLSAHLKASIMKYVADNKVGYKHLAGGVEFVSSIPTSPSGKLLRRVLRDQSSEMRKAKAKL</sequence>
<dbReference type="InterPro" id="IPR020845">
    <property type="entry name" value="AMP-binding_CS"/>
</dbReference>
<dbReference type="PANTHER" id="PTHR24096">
    <property type="entry name" value="LONG-CHAIN-FATTY-ACID--COA LIGASE"/>
    <property type="match status" value="1"/>
</dbReference>